<comment type="caution">
    <text evidence="2">The sequence shown here is derived from an EMBL/GenBank/DDBJ whole genome shotgun (WGS) entry which is preliminary data.</text>
</comment>
<proteinExistence type="predicted"/>
<evidence type="ECO:0000313" key="3">
    <source>
        <dbReference type="Proteomes" id="UP000314294"/>
    </source>
</evidence>
<keyword evidence="1" id="KW-1133">Transmembrane helix</keyword>
<name>A0A4Z2F026_9TELE</name>
<evidence type="ECO:0000256" key="1">
    <source>
        <dbReference type="SAM" id="Phobius"/>
    </source>
</evidence>
<dbReference type="EMBL" id="SRLO01002013">
    <property type="protein sequence ID" value="TNN34230.1"/>
    <property type="molecule type" value="Genomic_DNA"/>
</dbReference>
<keyword evidence="3" id="KW-1185">Reference proteome</keyword>
<dbReference type="AlphaFoldDB" id="A0A4Z2F026"/>
<organism evidence="2 3">
    <name type="scientific">Liparis tanakae</name>
    <name type="common">Tanaka's snailfish</name>
    <dbReference type="NCBI Taxonomy" id="230148"/>
    <lineage>
        <taxon>Eukaryota</taxon>
        <taxon>Metazoa</taxon>
        <taxon>Chordata</taxon>
        <taxon>Craniata</taxon>
        <taxon>Vertebrata</taxon>
        <taxon>Euteleostomi</taxon>
        <taxon>Actinopterygii</taxon>
        <taxon>Neopterygii</taxon>
        <taxon>Teleostei</taxon>
        <taxon>Neoteleostei</taxon>
        <taxon>Acanthomorphata</taxon>
        <taxon>Eupercaria</taxon>
        <taxon>Perciformes</taxon>
        <taxon>Cottioidei</taxon>
        <taxon>Cottales</taxon>
        <taxon>Liparidae</taxon>
        <taxon>Liparis</taxon>
    </lineage>
</organism>
<reference evidence="2 3" key="1">
    <citation type="submission" date="2019-03" db="EMBL/GenBank/DDBJ databases">
        <title>First draft genome of Liparis tanakae, snailfish: a comprehensive survey of snailfish specific genes.</title>
        <authorList>
            <person name="Kim W."/>
            <person name="Song I."/>
            <person name="Jeong J.-H."/>
            <person name="Kim D."/>
            <person name="Kim S."/>
            <person name="Ryu S."/>
            <person name="Song J.Y."/>
            <person name="Lee S.K."/>
        </authorList>
    </citation>
    <scope>NUCLEOTIDE SEQUENCE [LARGE SCALE GENOMIC DNA]</scope>
    <source>
        <tissue evidence="2">Muscle</tissue>
    </source>
</reference>
<feature type="transmembrane region" description="Helical" evidence="1">
    <location>
        <begin position="41"/>
        <end position="64"/>
    </location>
</feature>
<gene>
    <name evidence="2" type="ORF">EYF80_055608</name>
</gene>
<accession>A0A4Z2F026</accession>
<keyword evidence="1" id="KW-0812">Transmembrane</keyword>
<protein>
    <submittedName>
        <fullName evidence="2">Uncharacterized protein</fullName>
    </submittedName>
</protein>
<sequence length="124" mass="13957">MRVVQSAHRRRWAPCEEDKLSVRLHISWLRTAAARCGQLRYVFGVVLVQALVYALVQALVQVLVQALHLSPPKPCHLLAVILRIRRQASTHLSTYCRALSLRAGDGLWGRRVEVEVGVEVEVEG</sequence>
<keyword evidence="1" id="KW-0472">Membrane</keyword>
<dbReference type="Proteomes" id="UP000314294">
    <property type="component" value="Unassembled WGS sequence"/>
</dbReference>
<evidence type="ECO:0000313" key="2">
    <source>
        <dbReference type="EMBL" id="TNN34230.1"/>
    </source>
</evidence>